<evidence type="ECO:0000256" key="1">
    <source>
        <dbReference type="ARBA" id="ARBA00004127"/>
    </source>
</evidence>
<keyword evidence="7" id="KW-1185">Reference proteome</keyword>
<protein>
    <submittedName>
        <fullName evidence="6">Protein-S-isoprenylcysteine O-methyltransferase Ste14</fullName>
    </submittedName>
</protein>
<dbReference type="GO" id="GO:0032259">
    <property type="term" value="P:methylation"/>
    <property type="evidence" value="ECO:0007669"/>
    <property type="project" value="UniProtKB-KW"/>
</dbReference>
<dbReference type="PANTHER" id="PTHR12714:SF24">
    <property type="entry name" value="SLR1182 PROTEIN"/>
    <property type="match status" value="1"/>
</dbReference>
<feature type="transmembrane region" description="Helical" evidence="5">
    <location>
        <begin position="12"/>
        <end position="32"/>
    </location>
</feature>
<sequence>MTEIQARPNRLPWPPLVYLAAIAASIALHLLYPLPFIGRPLSDILFAAGALLIVAVVAIDLSAIRALQRAKTTVMPHRGAEHLVTDGPFSFTRNPIYLANTMLMFGAGLLSQITWFFPLALIAAFITQKLAIEREEKHLEVRFGKKYRDYAKRVRRWI</sequence>
<dbReference type="PANTHER" id="PTHR12714">
    <property type="entry name" value="PROTEIN-S ISOPRENYLCYSTEINE O-METHYLTRANSFERASE"/>
    <property type="match status" value="1"/>
</dbReference>
<comment type="subcellular location">
    <subcellularLocation>
        <location evidence="1">Endomembrane system</location>
        <topology evidence="1">Multi-pass membrane protein</topology>
    </subcellularLocation>
</comment>
<dbReference type="InterPro" id="IPR007318">
    <property type="entry name" value="Phopholipid_MeTrfase"/>
</dbReference>
<feature type="transmembrane region" description="Helical" evidence="5">
    <location>
        <begin position="44"/>
        <end position="67"/>
    </location>
</feature>
<proteinExistence type="predicted"/>
<evidence type="ECO:0000313" key="7">
    <source>
        <dbReference type="Proteomes" id="UP000323300"/>
    </source>
</evidence>
<keyword evidence="4 5" id="KW-0472">Membrane</keyword>
<evidence type="ECO:0000256" key="5">
    <source>
        <dbReference type="SAM" id="Phobius"/>
    </source>
</evidence>
<feature type="transmembrane region" description="Helical" evidence="5">
    <location>
        <begin position="102"/>
        <end position="127"/>
    </location>
</feature>
<evidence type="ECO:0000313" key="6">
    <source>
        <dbReference type="EMBL" id="SFK34309.1"/>
    </source>
</evidence>
<reference evidence="6 7" key="1">
    <citation type="submission" date="2016-10" db="EMBL/GenBank/DDBJ databases">
        <authorList>
            <person name="Varghese N."/>
            <person name="Submissions S."/>
        </authorList>
    </citation>
    <scope>NUCLEOTIDE SEQUENCE [LARGE SCALE GENOMIC DNA]</scope>
    <source>
        <strain evidence="6 7">DSM 21822</strain>
    </source>
</reference>
<dbReference type="AlphaFoldDB" id="A0A1I3YSH9"/>
<dbReference type="GO" id="GO:0008168">
    <property type="term" value="F:methyltransferase activity"/>
    <property type="evidence" value="ECO:0007669"/>
    <property type="project" value="UniProtKB-KW"/>
</dbReference>
<keyword evidence="3 5" id="KW-1133">Transmembrane helix</keyword>
<evidence type="ECO:0000256" key="3">
    <source>
        <dbReference type="ARBA" id="ARBA00022989"/>
    </source>
</evidence>
<evidence type="ECO:0000256" key="4">
    <source>
        <dbReference type="ARBA" id="ARBA00023136"/>
    </source>
</evidence>
<dbReference type="OrthoDB" id="9811969at2"/>
<evidence type="ECO:0000256" key="2">
    <source>
        <dbReference type="ARBA" id="ARBA00022692"/>
    </source>
</evidence>
<dbReference type="RefSeq" id="WP_149760146.1">
    <property type="nucleotide sequence ID" value="NZ_BSPE01000056.1"/>
</dbReference>
<dbReference type="EMBL" id="FOSL01000005">
    <property type="protein sequence ID" value="SFK34309.1"/>
    <property type="molecule type" value="Genomic_DNA"/>
</dbReference>
<dbReference type="Gene3D" id="1.20.120.1630">
    <property type="match status" value="1"/>
</dbReference>
<name>A0A1I3YSH9_9HYPH</name>
<keyword evidence="2 5" id="KW-0812">Transmembrane</keyword>
<accession>A0A1I3YSH9</accession>
<dbReference type="Proteomes" id="UP000323300">
    <property type="component" value="Unassembled WGS sequence"/>
</dbReference>
<keyword evidence="6" id="KW-0489">Methyltransferase</keyword>
<dbReference type="Pfam" id="PF04191">
    <property type="entry name" value="PEMT"/>
    <property type="match status" value="1"/>
</dbReference>
<dbReference type="GO" id="GO:0012505">
    <property type="term" value="C:endomembrane system"/>
    <property type="evidence" value="ECO:0007669"/>
    <property type="project" value="UniProtKB-SubCell"/>
</dbReference>
<keyword evidence="6" id="KW-0808">Transferase</keyword>
<organism evidence="6 7">
    <name type="scientific">Neomesorhizobium albiziae</name>
    <dbReference type="NCBI Taxonomy" id="335020"/>
    <lineage>
        <taxon>Bacteria</taxon>
        <taxon>Pseudomonadati</taxon>
        <taxon>Pseudomonadota</taxon>
        <taxon>Alphaproteobacteria</taxon>
        <taxon>Hyphomicrobiales</taxon>
        <taxon>Phyllobacteriaceae</taxon>
        <taxon>Neomesorhizobium</taxon>
    </lineage>
</organism>
<gene>
    <name evidence="6" type="ORF">SAMN04488498_105115</name>
</gene>